<dbReference type="STRING" id="34061.B0189_05740"/>
<dbReference type="Gene3D" id="3.30.160.250">
    <property type="match status" value="1"/>
</dbReference>
<gene>
    <name evidence="2" type="ORF">SAMN02745664_1023</name>
</gene>
<dbReference type="SUPFAM" id="SSF143100">
    <property type="entry name" value="TTHA1013/TTHA0281-like"/>
    <property type="match status" value="1"/>
</dbReference>
<accession>A0A1N7DP34</accession>
<sequence length="135" mass="15376">MLYPIAVLKSNDDKVAHAILFPDVQNGATCCDELSDMHQMAHEFIDLHFEGLAEDGEPIPLPQDFNKHLANPEYDGCMWAWIDVDLSKYDMRTHKVNITLPQFLITKIDEKVNAHKSLYKSRSNYLAQLAMADLA</sequence>
<dbReference type="RefSeq" id="WP_076554503.1">
    <property type="nucleotide sequence ID" value="NZ_FTNU01000002.1"/>
</dbReference>
<dbReference type="Proteomes" id="UP000187495">
    <property type="component" value="Unassembled WGS sequence"/>
</dbReference>
<dbReference type="InterPro" id="IPR035069">
    <property type="entry name" value="TTHA1013/TTHA0281-like"/>
</dbReference>
<dbReference type="Pfam" id="PF15919">
    <property type="entry name" value="HicB_lk_antitox"/>
    <property type="match status" value="1"/>
</dbReference>
<feature type="domain" description="HicB-like antitoxin of toxin-antitoxin system" evidence="1">
    <location>
        <begin position="3"/>
        <end position="130"/>
    </location>
</feature>
<dbReference type="AlphaFoldDB" id="A0A1N7DP34"/>
<evidence type="ECO:0000259" key="1">
    <source>
        <dbReference type="Pfam" id="PF15919"/>
    </source>
</evidence>
<protein>
    <submittedName>
        <fullName evidence="2">Predicted nuclease of the RNAse H fold, HicB family</fullName>
    </submittedName>
</protein>
<organism evidence="2 3">
    <name type="scientific">Moraxella cuniculi DSM 21768</name>
    <dbReference type="NCBI Taxonomy" id="1122245"/>
    <lineage>
        <taxon>Bacteria</taxon>
        <taxon>Pseudomonadati</taxon>
        <taxon>Pseudomonadota</taxon>
        <taxon>Gammaproteobacteria</taxon>
        <taxon>Moraxellales</taxon>
        <taxon>Moraxellaceae</taxon>
        <taxon>Moraxella</taxon>
    </lineage>
</organism>
<evidence type="ECO:0000313" key="2">
    <source>
        <dbReference type="EMBL" id="SIR77584.1"/>
    </source>
</evidence>
<dbReference type="InterPro" id="IPR031807">
    <property type="entry name" value="HicB-like"/>
</dbReference>
<dbReference type="EMBL" id="FTNU01000002">
    <property type="protein sequence ID" value="SIR77584.1"/>
    <property type="molecule type" value="Genomic_DNA"/>
</dbReference>
<reference evidence="3" key="1">
    <citation type="submission" date="2017-01" db="EMBL/GenBank/DDBJ databases">
        <authorList>
            <person name="Varghese N."/>
            <person name="Submissions S."/>
        </authorList>
    </citation>
    <scope>NUCLEOTIDE SEQUENCE [LARGE SCALE GENOMIC DNA]</scope>
    <source>
        <strain evidence="3">DSM 21768</strain>
    </source>
</reference>
<evidence type="ECO:0000313" key="3">
    <source>
        <dbReference type="Proteomes" id="UP000187495"/>
    </source>
</evidence>
<name>A0A1N7DP34_9GAMM</name>
<keyword evidence="3" id="KW-1185">Reference proteome</keyword>
<proteinExistence type="predicted"/>